<dbReference type="InterPro" id="IPR019775">
    <property type="entry name" value="WD40_repeat_CS"/>
</dbReference>
<keyword evidence="6" id="KW-1185">Reference proteome</keyword>
<dbReference type="InterPro" id="IPR036322">
    <property type="entry name" value="WD40_repeat_dom_sf"/>
</dbReference>
<keyword evidence="1 3" id="KW-0853">WD repeat</keyword>
<evidence type="ECO:0000313" key="5">
    <source>
        <dbReference type="EMBL" id="KAJ8302952.1"/>
    </source>
</evidence>
<dbReference type="PANTHER" id="PTHR45532:SF1">
    <property type="entry name" value="WD REPEAT-CONTAINING PROTEIN 97"/>
    <property type="match status" value="1"/>
</dbReference>
<feature type="compositionally biased region" description="Basic and acidic residues" evidence="4">
    <location>
        <begin position="743"/>
        <end position="755"/>
    </location>
</feature>
<gene>
    <name evidence="5" type="ORF">KUTeg_019348</name>
</gene>
<evidence type="ECO:0008006" key="7">
    <source>
        <dbReference type="Google" id="ProtNLM"/>
    </source>
</evidence>
<name>A0ABQ9EH96_TEGGR</name>
<dbReference type="PRINTS" id="PR01217">
    <property type="entry name" value="PRICHEXTENSN"/>
</dbReference>
<feature type="repeat" description="WD" evidence="3">
    <location>
        <begin position="522"/>
        <end position="554"/>
    </location>
</feature>
<dbReference type="Gene3D" id="2.130.10.10">
    <property type="entry name" value="YVTN repeat-like/Quinoprotein amine dehydrogenase"/>
    <property type="match status" value="2"/>
</dbReference>
<proteinExistence type="predicted"/>
<sequence length="1469" mass="167774">MNHLLNTRKGVGGAEMEEEPLSEKLRVLIKKKKEEEKKKAIQHWGILKKSIRFTMKALEEADVKDVHISHGMLHLRKLNHDKNLKCVLFMVNKKEYLTTDGQTVRLFLEDGRKKEEYIPEEPMDNIAYCKQTNQFVGWVKDEEEIFLMNPDFEIISQSKVPSKINLAKYNASTNEFMTIGPGYIVVFNVYEGKQIAKRKDLHEREITALTYFNPLKYLITGARDGSIKIWDKEWFLKTVFVGHTGCVNLLAVYPEGPQIISASLDCSIRVWNLDSCDEADKHRVVSIKQTTHPHFPIRALVVSRDCSVRLICPPNGEVLTTFLLDQADGIVDSAYAIREEACNYLLIYEYVPEFETNAWAAFKRGLATKTIGQEGVQVSHEKTILLGGRKDGHICVFDWDTGGVTFKIDMIFFVCLTCIFFPQAHGIKGVLSMIGNSKQDQLISAGLDNIIKVWRLFPFAEEALAPLMSFYCAHTPVYMTMLKTNLSVAFQDHATATYSIVIYNLKDRSKFDKKYRYDHQPDDDHTDTITGLTSCVRMKLYASSSLDGTIRIWNETNTLTRVLKLKTMPYSIGFCSQKGDLLIGVENHLYKIPYYMYLPRAYRVKMVSMKFADPKAEHAIPYDEDVLSELSKYDYTRLKQSHSSFTYDHFEDILTQEEEEEVTREQKIKQAAYAELKKREQELLSLRKGVISPRVRPQQTPDTKSEAFDRYMKMYYDKPRLSIPPDEPFPKDKVEEYLAGPPEKVETPFTPEREPTGFFPPKSLSAKSRASSKRSAEAETPTPLEPQYAPINTDGFVPNSVLTKILWPPPPEKKKKEVTWRPPTFTDDQLIKPASPEEEDAEEQEAAEDEEPVMIMDWGEKDEDEISYHESPIPSEKTPSPPPIRSKEVTFDRKPTVHEFDKNKSISPTPPQSRQTSSLMSKFKEMQAKPPSPIPKIVPDDEDDTSTMTATPRSLSDFDQIKPEKTLKAEKQVSESEPKPKKAPPAMPKSPLKRELKPLKPVSEPPKPKPTAPPSEPPPPKPRAAPAPPPKASTPPRPATPLPQFISQFKGAEWFEKYFPNANENNIPKPWTVDNFAIMVSKLLRLAEYTHKISVADALIMMQTQEDFTEPTSHQITKTLSAVLNDHKEPPTCMDDKQKSFIISSLRLLNNLNIRDKEFITELMVQFLDGDKEVRTTVVDIFQSNSLQDPHKFLQKELDSWDIWNVEEDDRKADLRKMCYQWLERWMTSYKMHLNDTIDKMKKGQNIHGKMSRGQMQRRSSVQSKSILKKDSIAEQDEGGADFVPKAPGGPRSITVTFDKPPDSALVESATYIDAINYFCDMMMSKEMDASRRGTKKMPGVKEGQENVVQAKNTVLVLPKLPHKPALVRLGETHTSTCRPHRETNLHIDYRMPAITYRGKQPEPGQLSGFTPSINLPMKPVYLNPFPSVVDQYDTRFQEPILITLKSAQKYFIHNQSFIPQEPQVAPAH</sequence>
<dbReference type="PRINTS" id="PR00320">
    <property type="entry name" value="GPROTEINBRPT"/>
</dbReference>
<dbReference type="InterPro" id="IPR015943">
    <property type="entry name" value="WD40/YVTN_repeat-like_dom_sf"/>
</dbReference>
<feature type="compositionally biased region" description="Pro residues" evidence="4">
    <location>
        <begin position="1003"/>
        <end position="1041"/>
    </location>
</feature>
<dbReference type="SUPFAM" id="SSF50978">
    <property type="entry name" value="WD40 repeat-like"/>
    <property type="match status" value="1"/>
</dbReference>
<reference evidence="5 6" key="1">
    <citation type="submission" date="2022-12" db="EMBL/GenBank/DDBJ databases">
        <title>Chromosome-level genome of Tegillarca granosa.</title>
        <authorList>
            <person name="Kim J."/>
        </authorList>
    </citation>
    <scope>NUCLEOTIDE SEQUENCE [LARGE SCALE GENOMIC DNA]</scope>
    <source>
        <strain evidence="5">Teg-2019</strain>
        <tissue evidence="5">Adductor muscle</tissue>
    </source>
</reference>
<feature type="region of interest" description="Disordered" evidence="4">
    <location>
        <begin position="742"/>
        <end position="1043"/>
    </location>
</feature>
<evidence type="ECO:0000256" key="1">
    <source>
        <dbReference type="ARBA" id="ARBA00022574"/>
    </source>
</evidence>
<feature type="repeat" description="WD" evidence="3">
    <location>
        <begin position="240"/>
        <end position="281"/>
    </location>
</feature>
<dbReference type="PANTHER" id="PTHR45532">
    <property type="entry name" value="WD REPEAT-CONTAINING PROTEIN 97"/>
    <property type="match status" value="1"/>
</dbReference>
<dbReference type="Proteomes" id="UP001217089">
    <property type="component" value="Unassembled WGS sequence"/>
</dbReference>
<evidence type="ECO:0000256" key="2">
    <source>
        <dbReference type="ARBA" id="ARBA00022737"/>
    </source>
</evidence>
<dbReference type="PROSITE" id="PS50294">
    <property type="entry name" value="WD_REPEATS_REGION"/>
    <property type="match status" value="2"/>
</dbReference>
<dbReference type="InterPro" id="IPR020472">
    <property type="entry name" value="WD40_PAC1"/>
</dbReference>
<feature type="compositionally biased region" description="Basic and acidic residues" evidence="4">
    <location>
        <begin position="959"/>
        <end position="980"/>
    </location>
</feature>
<dbReference type="PROSITE" id="PS00678">
    <property type="entry name" value="WD_REPEATS_1"/>
    <property type="match status" value="1"/>
</dbReference>
<dbReference type="Pfam" id="PF00400">
    <property type="entry name" value="WD40"/>
    <property type="match status" value="3"/>
</dbReference>
<feature type="compositionally biased region" description="Basic and acidic residues" evidence="4">
    <location>
        <begin position="885"/>
        <end position="904"/>
    </location>
</feature>
<dbReference type="PROSITE" id="PS50082">
    <property type="entry name" value="WD_REPEATS_2"/>
    <property type="match status" value="3"/>
</dbReference>
<accession>A0ABQ9EH96</accession>
<protein>
    <recommendedName>
        <fullName evidence="7">WD repeat-containing protein 97</fullName>
    </recommendedName>
</protein>
<evidence type="ECO:0000313" key="6">
    <source>
        <dbReference type="Proteomes" id="UP001217089"/>
    </source>
</evidence>
<comment type="caution">
    <text evidence="5">The sequence shown here is derived from an EMBL/GenBank/DDBJ whole genome shotgun (WGS) entry which is preliminary data.</text>
</comment>
<feature type="compositionally biased region" description="Acidic residues" evidence="4">
    <location>
        <begin position="836"/>
        <end position="852"/>
    </location>
</feature>
<dbReference type="EMBL" id="JARBDR010000917">
    <property type="protein sequence ID" value="KAJ8302952.1"/>
    <property type="molecule type" value="Genomic_DNA"/>
</dbReference>
<dbReference type="SMART" id="SM00320">
    <property type="entry name" value="WD40"/>
    <property type="match status" value="5"/>
</dbReference>
<evidence type="ECO:0000256" key="4">
    <source>
        <dbReference type="SAM" id="MobiDB-lite"/>
    </source>
</evidence>
<keyword evidence="2" id="KW-0677">Repeat</keyword>
<organism evidence="5 6">
    <name type="scientific">Tegillarca granosa</name>
    <name type="common">Malaysian cockle</name>
    <name type="synonym">Anadara granosa</name>
    <dbReference type="NCBI Taxonomy" id="220873"/>
    <lineage>
        <taxon>Eukaryota</taxon>
        <taxon>Metazoa</taxon>
        <taxon>Spiralia</taxon>
        <taxon>Lophotrochozoa</taxon>
        <taxon>Mollusca</taxon>
        <taxon>Bivalvia</taxon>
        <taxon>Autobranchia</taxon>
        <taxon>Pteriomorphia</taxon>
        <taxon>Arcoida</taxon>
        <taxon>Arcoidea</taxon>
        <taxon>Arcidae</taxon>
        <taxon>Tegillarca</taxon>
    </lineage>
</organism>
<evidence type="ECO:0000256" key="3">
    <source>
        <dbReference type="PROSITE-ProRule" id="PRU00221"/>
    </source>
</evidence>
<feature type="repeat" description="WD" evidence="3">
    <location>
        <begin position="199"/>
        <end position="231"/>
    </location>
</feature>
<dbReference type="InterPro" id="IPR001680">
    <property type="entry name" value="WD40_rpt"/>
</dbReference>